<accession>A0A8H7VUY2</accession>
<dbReference type="OrthoDB" id="5560686at2759"/>
<comment type="caution">
    <text evidence="2">The sequence shown here is derived from an EMBL/GenBank/DDBJ whole genome shotgun (WGS) entry which is preliminary data.</text>
</comment>
<reference evidence="2 3" key="1">
    <citation type="submission" date="2020-12" db="EMBL/GenBank/DDBJ databases">
        <title>Metabolic potential, ecology and presence of endohyphal bacteria is reflected in genomic diversity of Mucoromycotina.</title>
        <authorList>
            <person name="Muszewska A."/>
            <person name="Okrasinska A."/>
            <person name="Steczkiewicz K."/>
            <person name="Drgas O."/>
            <person name="Orlowska M."/>
            <person name="Perlinska-Lenart U."/>
            <person name="Aleksandrzak-Piekarczyk T."/>
            <person name="Szatraj K."/>
            <person name="Zielenkiewicz U."/>
            <person name="Pilsyk S."/>
            <person name="Malc E."/>
            <person name="Mieczkowski P."/>
            <person name="Kruszewska J.S."/>
            <person name="Biernat P."/>
            <person name="Pawlowska J."/>
        </authorList>
    </citation>
    <scope>NUCLEOTIDE SEQUENCE [LARGE SCALE GENOMIC DNA]</scope>
    <source>
        <strain evidence="2 3">CBS 142.35</strain>
    </source>
</reference>
<dbReference type="Gene3D" id="2.170.270.10">
    <property type="entry name" value="SET domain"/>
    <property type="match status" value="1"/>
</dbReference>
<proteinExistence type="predicted"/>
<evidence type="ECO:0000313" key="2">
    <source>
        <dbReference type="EMBL" id="KAG2228039.1"/>
    </source>
</evidence>
<gene>
    <name evidence="2" type="ORF">INT45_012063</name>
</gene>
<keyword evidence="3" id="KW-1185">Reference proteome</keyword>
<evidence type="ECO:0000256" key="1">
    <source>
        <dbReference type="SAM" id="MobiDB-lite"/>
    </source>
</evidence>
<dbReference type="InterPro" id="IPR046341">
    <property type="entry name" value="SET_dom_sf"/>
</dbReference>
<dbReference type="EMBL" id="JAEPRB010000003">
    <property type="protein sequence ID" value="KAG2228039.1"/>
    <property type="molecule type" value="Genomic_DNA"/>
</dbReference>
<evidence type="ECO:0008006" key="4">
    <source>
        <dbReference type="Google" id="ProtNLM"/>
    </source>
</evidence>
<sequence length="434" mass="49170">MTWTDISSPRLVLQRTSNRSYESTAETSNTVAINNGNKDNKKRKAESPTQATVATPTTMATTSDSNSNNIDKRQRQSYVDTTTSRPMIHQTNNNGNSRRRQKVQENSNAPRWHSQSYLLFLALRQHPTKSLPRTDLIKAALVLDEKISKERNVPRVFRGKTPTNSASAILTNNIDGYFVPFRPHGSRCMHFKLAFNPGNLKDAIQEYTLWETRLAREEWPLYFGKQKRTEETLPSSLITTDTMTTKTTNTTVSDPSITFSTTNDNEMTEFDAFLLSKRQVKQQQQQSQSPPLEEKFDLTNVPKTWHDLLHVVAVDGGGQQKLVATRLIPKGTPLGFYFGVPMTTDEFDSLKEGVGNAEAFSVKYKGKTVLDPTNDQGQLYDKDIIYCPFHYMRKSSSVSQNANTYLLDGPVLNQIICWTQRDIDEGEELILLRA</sequence>
<name>A0A8H7VUY2_9FUNG</name>
<feature type="compositionally biased region" description="Low complexity" evidence="1">
    <location>
        <begin position="49"/>
        <end position="62"/>
    </location>
</feature>
<organism evidence="2 3">
    <name type="scientific">Circinella minor</name>
    <dbReference type="NCBI Taxonomy" id="1195481"/>
    <lineage>
        <taxon>Eukaryota</taxon>
        <taxon>Fungi</taxon>
        <taxon>Fungi incertae sedis</taxon>
        <taxon>Mucoromycota</taxon>
        <taxon>Mucoromycotina</taxon>
        <taxon>Mucoromycetes</taxon>
        <taxon>Mucorales</taxon>
        <taxon>Lichtheimiaceae</taxon>
        <taxon>Circinella</taxon>
    </lineage>
</organism>
<feature type="compositionally biased region" description="Polar residues" evidence="1">
    <location>
        <begin position="16"/>
        <end position="37"/>
    </location>
</feature>
<dbReference type="SUPFAM" id="SSF82199">
    <property type="entry name" value="SET domain"/>
    <property type="match status" value="1"/>
</dbReference>
<protein>
    <recommendedName>
        <fullName evidence="4">SET domain-containing protein</fullName>
    </recommendedName>
</protein>
<evidence type="ECO:0000313" key="3">
    <source>
        <dbReference type="Proteomes" id="UP000646827"/>
    </source>
</evidence>
<feature type="region of interest" description="Disordered" evidence="1">
    <location>
        <begin position="16"/>
        <end position="110"/>
    </location>
</feature>
<dbReference type="AlphaFoldDB" id="A0A8H7VUY2"/>
<feature type="compositionally biased region" description="Polar residues" evidence="1">
    <location>
        <begin position="76"/>
        <end position="96"/>
    </location>
</feature>
<dbReference type="Proteomes" id="UP000646827">
    <property type="component" value="Unassembled WGS sequence"/>
</dbReference>